<evidence type="ECO:0000313" key="1">
    <source>
        <dbReference type="EMBL" id="RUT41974.1"/>
    </source>
</evidence>
<protein>
    <submittedName>
        <fullName evidence="1">Esterase family protein</fullName>
    </submittedName>
</protein>
<keyword evidence="2" id="KW-1185">Reference proteome</keyword>
<dbReference type="InterPro" id="IPR000801">
    <property type="entry name" value="Esterase-like"/>
</dbReference>
<dbReference type="Pfam" id="PF00756">
    <property type="entry name" value="Esterase"/>
    <property type="match status" value="1"/>
</dbReference>
<comment type="caution">
    <text evidence="1">The sequence shown here is derived from an EMBL/GenBank/DDBJ whole genome shotgun (WGS) entry which is preliminary data.</text>
</comment>
<dbReference type="PANTHER" id="PTHR48098">
    <property type="entry name" value="ENTEROCHELIN ESTERASE-RELATED"/>
    <property type="match status" value="1"/>
</dbReference>
<dbReference type="Gene3D" id="3.40.50.1820">
    <property type="entry name" value="alpha/beta hydrolase"/>
    <property type="match status" value="1"/>
</dbReference>
<gene>
    <name evidence="1" type="ORF">EJP82_22335</name>
</gene>
<evidence type="ECO:0000313" key="2">
    <source>
        <dbReference type="Proteomes" id="UP000279446"/>
    </source>
</evidence>
<dbReference type="OrthoDB" id="9784036at2"/>
<dbReference type="InterPro" id="IPR029058">
    <property type="entry name" value="AB_hydrolase_fold"/>
</dbReference>
<dbReference type="AlphaFoldDB" id="A0A433Y1Z2"/>
<proteinExistence type="predicted"/>
<reference evidence="1 2" key="1">
    <citation type="submission" date="2018-12" db="EMBL/GenBank/DDBJ databases">
        <authorList>
            <person name="Sun L."/>
            <person name="Chen Z."/>
        </authorList>
    </citation>
    <scope>NUCLEOTIDE SEQUENCE [LARGE SCALE GENOMIC DNA]</scope>
    <source>
        <strain evidence="1 2">DSM 15890</strain>
    </source>
</reference>
<accession>A0A433Y1Z2</accession>
<dbReference type="InterPro" id="IPR050583">
    <property type="entry name" value="Mycobacterial_A85_antigen"/>
</dbReference>
<dbReference type="SUPFAM" id="SSF53474">
    <property type="entry name" value="alpha/beta-Hydrolases"/>
    <property type="match status" value="1"/>
</dbReference>
<dbReference type="PANTHER" id="PTHR48098:SF6">
    <property type="entry name" value="FERRI-BACILLIBACTIN ESTERASE BESA"/>
    <property type="match status" value="1"/>
</dbReference>
<dbReference type="EMBL" id="RZNY01000026">
    <property type="protein sequence ID" value="RUT41974.1"/>
    <property type="molecule type" value="Genomic_DNA"/>
</dbReference>
<organism evidence="1 2">
    <name type="scientific">Paenibacillus anaericanus</name>
    <dbReference type="NCBI Taxonomy" id="170367"/>
    <lineage>
        <taxon>Bacteria</taxon>
        <taxon>Bacillati</taxon>
        <taxon>Bacillota</taxon>
        <taxon>Bacilli</taxon>
        <taxon>Bacillales</taxon>
        <taxon>Paenibacillaceae</taxon>
        <taxon>Paenibacillus</taxon>
    </lineage>
</organism>
<dbReference type="Proteomes" id="UP000279446">
    <property type="component" value="Unassembled WGS sequence"/>
</dbReference>
<dbReference type="RefSeq" id="WP_127194278.1">
    <property type="nucleotide sequence ID" value="NZ_RZNY01000026.1"/>
</dbReference>
<sequence length="461" mass="51906">MNQYGSQRSCLWGFIVICMLALVGCQDKEDSITTSPTSFEPKTSVTVQATENPTGKIVGQGSVHIDELEKRRIFVYLPPGYETDNERYPVVYMNDGRNVFETNTSSFQKEWKVERVIDQLITDGRMEKVIVIGVDASDGAKRGEEYVPFLDESIPSDGKSAEEFTRYFIETVIPYVDGTYRTIPDRDNRMIMGSSFGGVQALWMGYHHPETFSSIGAVSASTWVAKGRLFEELAKEKEKPNVKIWLDMGYAEGMLIEPLVDILKSKGFEYGQDLFFQMDILGNHDENSWSRRVHSPLLMFAGKAPEQAIDLVVDDSLMIFGSDSSYIRLNPVASMNNGMDYSVSDLAEYKVLNPKVGQVDTAGIVIFLKPEPLDVEVTYQGITVEYKVDYDRLVRILKNKLKSLVIEEKDSSIKILLKPTAESLKATTKDITDIAILLESTGLYTIEEVREDYILLALNTK</sequence>
<name>A0A433Y1Z2_9BACL</name>